<proteinExistence type="predicted"/>
<feature type="domain" description="HTH gntR-type" evidence="4">
    <location>
        <begin position="37"/>
        <end position="105"/>
    </location>
</feature>
<evidence type="ECO:0000259" key="4">
    <source>
        <dbReference type="PROSITE" id="PS50949"/>
    </source>
</evidence>
<dbReference type="CDD" id="cd07377">
    <property type="entry name" value="WHTH_GntR"/>
    <property type="match status" value="1"/>
</dbReference>
<dbReference type="PANTHER" id="PTHR44846:SF1">
    <property type="entry name" value="MANNOSYL-D-GLYCERATE TRANSPORT_METABOLISM SYSTEM REPRESSOR MNGR-RELATED"/>
    <property type="match status" value="1"/>
</dbReference>
<dbReference type="InterPro" id="IPR036388">
    <property type="entry name" value="WH-like_DNA-bd_sf"/>
</dbReference>
<sequence length="283" mass="31178">MKENTAAKVNTAHSGAAKASPENMRALIATPTHGGFVPLHHQVYAALSASLDKGEWAPGDRMPTESDLAQTFECSLITVRRALDELVRERRIVRMRGKGTFACTRPLERDLAALTSFTDEMRARGLNLQNKLVDARLSEASSLVADHLGIEPGSAVYRIERVRLIDGEPLLLEEVQIPAHLAPGLLETGIGEGSLYDILADVYGLELTHGQETLEPSLPSTHEAALLEQDRRAPVLLLEMVSFTKDDIPVEYCRSVVRGDRARYRIEIRRQRAGLALVTNPDD</sequence>
<evidence type="ECO:0000313" key="6">
    <source>
        <dbReference type="Proteomes" id="UP000537260"/>
    </source>
</evidence>
<keyword evidence="1" id="KW-0805">Transcription regulation</keyword>
<dbReference type="SUPFAM" id="SSF46785">
    <property type="entry name" value="Winged helix' DNA-binding domain"/>
    <property type="match status" value="1"/>
</dbReference>
<dbReference type="InterPro" id="IPR050679">
    <property type="entry name" value="Bact_HTH_transcr_reg"/>
</dbReference>
<protein>
    <submittedName>
        <fullName evidence="5">GntR family transcriptional regulator</fullName>
    </submittedName>
</protein>
<dbReference type="Pfam" id="PF00392">
    <property type="entry name" value="GntR"/>
    <property type="match status" value="1"/>
</dbReference>
<dbReference type="InterPro" id="IPR028978">
    <property type="entry name" value="Chorismate_lyase_/UTRA_dom_sf"/>
</dbReference>
<evidence type="ECO:0000313" key="5">
    <source>
        <dbReference type="EMBL" id="NYJ20499.1"/>
    </source>
</evidence>
<gene>
    <name evidence="5" type="ORF">HNR05_002290</name>
</gene>
<organism evidence="5 6">
    <name type="scientific">Glaciibacter psychrotolerans</name>
    <dbReference type="NCBI Taxonomy" id="670054"/>
    <lineage>
        <taxon>Bacteria</taxon>
        <taxon>Bacillati</taxon>
        <taxon>Actinomycetota</taxon>
        <taxon>Actinomycetes</taxon>
        <taxon>Micrococcales</taxon>
        <taxon>Microbacteriaceae</taxon>
        <taxon>Glaciibacter</taxon>
    </lineage>
</organism>
<dbReference type="Gene3D" id="3.40.1410.10">
    <property type="entry name" value="Chorismate lyase-like"/>
    <property type="match status" value="1"/>
</dbReference>
<evidence type="ECO:0000256" key="3">
    <source>
        <dbReference type="ARBA" id="ARBA00023163"/>
    </source>
</evidence>
<evidence type="ECO:0000256" key="2">
    <source>
        <dbReference type="ARBA" id="ARBA00023125"/>
    </source>
</evidence>
<dbReference type="RefSeq" id="WP_179579104.1">
    <property type="nucleotide sequence ID" value="NZ_JACCFM010000001.1"/>
</dbReference>
<dbReference type="Proteomes" id="UP000537260">
    <property type="component" value="Unassembled WGS sequence"/>
</dbReference>
<dbReference type="SUPFAM" id="SSF64288">
    <property type="entry name" value="Chorismate lyase-like"/>
    <property type="match status" value="1"/>
</dbReference>
<dbReference type="InterPro" id="IPR000524">
    <property type="entry name" value="Tscrpt_reg_HTH_GntR"/>
</dbReference>
<keyword evidence="6" id="KW-1185">Reference proteome</keyword>
<evidence type="ECO:0000256" key="1">
    <source>
        <dbReference type="ARBA" id="ARBA00023015"/>
    </source>
</evidence>
<dbReference type="PANTHER" id="PTHR44846">
    <property type="entry name" value="MANNOSYL-D-GLYCERATE TRANSPORT/METABOLISM SYSTEM REPRESSOR MNGR-RELATED"/>
    <property type="match status" value="1"/>
</dbReference>
<comment type="caution">
    <text evidence="5">The sequence shown here is derived from an EMBL/GenBank/DDBJ whole genome shotgun (WGS) entry which is preliminary data.</text>
</comment>
<dbReference type="Gene3D" id="1.10.10.10">
    <property type="entry name" value="Winged helix-like DNA-binding domain superfamily/Winged helix DNA-binding domain"/>
    <property type="match status" value="1"/>
</dbReference>
<dbReference type="SMART" id="SM00345">
    <property type="entry name" value="HTH_GNTR"/>
    <property type="match status" value="1"/>
</dbReference>
<keyword evidence="3" id="KW-0804">Transcription</keyword>
<name>A0A7Z0EF75_9MICO</name>
<keyword evidence="2" id="KW-0238">DNA-binding</keyword>
<accession>A0A7Z0EF75</accession>
<dbReference type="InterPro" id="IPR011663">
    <property type="entry name" value="UTRA"/>
</dbReference>
<reference evidence="5 6" key="1">
    <citation type="submission" date="2020-07" db="EMBL/GenBank/DDBJ databases">
        <title>Sequencing the genomes of 1000 actinobacteria strains.</title>
        <authorList>
            <person name="Klenk H.-P."/>
        </authorList>
    </citation>
    <scope>NUCLEOTIDE SEQUENCE [LARGE SCALE GENOMIC DNA]</scope>
    <source>
        <strain evidence="5 6">LI1</strain>
    </source>
</reference>
<dbReference type="AlphaFoldDB" id="A0A7Z0EF75"/>
<dbReference type="EMBL" id="JACCFM010000001">
    <property type="protein sequence ID" value="NYJ20499.1"/>
    <property type="molecule type" value="Genomic_DNA"/>
</dbReference>
<dbReference type="Pfam" id="PF07702">
    <property type="entry name" value="UTRA"/>
    <property type="match status" value="1"/>
</dbReference>
<dbReference type="GO" id="GO:0003677">
    <property type="term" value="F:DNA binding"/>
    <property type="evidence" value="ECO:0007669"/>
    <property type="project" value="UniProtKB-KW"/>
</dbReference>
<dbReference type="PROSITE" id="PS50949">
    <property type="entry name" value="HTH_GNTR"/>
    <property type="match status" value="1"/>
</dbReference>
<dbReference type="GO" id="GO:0003700">
    <property type="term" value="F:DNA-binding transcription factor activity"/>
    <property type="evidence" value="ECO:0007669"/>
    <property type="project" value="InterPro"/>
</dbReference>
<dbReference type="GO" id="GO:0045892">
    <property type="term" value="P:negative regulation of DNA-templated transcription"/>
    <property type="evidence" value="ECO:0007669"/>
    <property type="project" value="TreeGrafter"/>
</dbReference>
<dbReference type="SMART" id="SM00866">
    <property type="entry name" value="UTRA"/>
    <property type="match status" value="1"/>
</dbReference>
<dbReference type="InterPro" id="IPR036390">
    <property type="entry name" value="WH_DNA-bd_sf"/>
</dbReference>